<protein>
    <recommendedName>
        <fullName evidence="4">Flagellar biosynthesis protein FliO</fullName>
    </recommendedName>
</protein>
<reference evidence="2 3" key="1">
    <citation type="submission" date="2016-03" db="EMBL/GenBank/DDBJ databases">
        <title>Acetic acid bacteria sequencing.</title>
        <authorList>
            <person name="Brandt J."/>
            <person name="Jakob F."/>
            <person name="Vogel R.F."/>
        </authorList>
    </citation>
    <scope>NUCLEOTIDE SEQUENCE [LARGE SCALE GENOMIC DNA]</scope>
    <source>
        <strain evidence="2 3">TMW2.1153</strain>
    </source>
</reference>
<keyword evidence="1" id="KW-0812">Transmembrane</keyword>
<evidence type="ECO:0000313" key="2">
    <source>
        <dbReference type="EMBL" id="AQS85326.1"/>
    </source>
</evidence>
<feature type="transmembrane region" description="Helical" evidence="1">
    <location>
        <begin position="22"/>
        <end position="43"/>
    </location>
</feature>
<organism evidence="2 3">
    <name type="scientific">Acetobacter aceti</name>
    <dbReference type="NCBI Taxonomy" id="435"/>
    <lineage>
        <taxon>Bacteria</taxon>
        <taxon>Pseudomonadati</taxon>
        <taxon>Pseudomonadota</taxon>
        <taxon>Alphaproteobacteria</taxon>
        <taxon>Acetobacterales</taxon>
        <taxon>Acetobacteraceae</taxon>
        <taxon>Acetobacter</taxon>
        <taxon>Acetobacter subgen. Acetobacter</taxon>
    </lineage>
</organism>
<dbReference type="KEGG" id="aace:A0U92_11595"/>
<evidence type="ECO:0000313" key="3">
    <source>
        <dbReference type="Proteomes" id="UP000188937"/>
    </source>
</evidence>
<dbReference type="AlphaFoldDB" id="A0A1U9KHU2"/>
<gene>
    <name evidence="2" type="ORF">A0U92_11595</name>
</gene>
<keyword evidence="1" id="KW-1133">Transmembrane helix</keyword>
<sequence>MINLQGPNLTLPEPGPRKLVCMGFYDTLSVTLALVAVLAMILLSRKGWKIAARFGGARRGSSSLALESSLALDTRRRLSVVTWEGRRFLLLTGGPNDLVVSGIDPLFCVEESET</sequence>
<accession>A0A1U9KHU2</accession>
<dbReference type="Proteomes" id="UP000188937">
    <property type="component" value="Chromosome"/>
</dbReference>
<dbReference type="STRING" id="435.A0U92_11595"/>
<proteinExistence type="predicted"/>
<keyword evidence="3" id="KW-1185">Reference proteome</keyword>
<evidence type="ECO:0008006" key="4">
    <source>
        <dbReference type="Google" id="ProtNLM"/>
    </source>
</evidence>
<dbReference type="EMBL" id="CP014692">
    <property type="protein sequence ID" value="AQS85326.1"/>
    <property type="molecule type" value="Genomic_DNA"/>
</dbReference>
<name>A0A1U9KHU2_ACEAC</name>
<dbReference type="OrthoDB" id="7220053at2"/>
<keyword evidence="1" id="KW-0472">Membrane</keyword>
<evidence type="ECO:0000256" key="1">
    <source>
        <dbReference type="SAM" id="Phobius"/>
    </source>
</evidence>